<dbReference type="GO" id="GO:0005737">
    <property type="term" value="C:cytoplasm"/>
    <property type="evidence" value="ECO:0007669"/>
    <property type="project" value="TreeGrafter"/>
</dbReference>
<dbReference type="SUPFAM" id="SSF53254">
    <property type="entry name" value="Phosphoglycerate mutase-like"/>
    <property type="match status" value="1"/>
</dbReference>
<dbReference type="InterPro" id="IPR013078">
    <property type="entry name" value="His_Pase_superF_clade-1"/>
</dbReference>
<dbReference type="AlphaFoldDB" id="A0A7M3T595"/>
<proteinExistence type="predicted"/>
<name>A0A7M3T595_9RHOB</name>
<dbReference type="PANTHER" id="PTHR48100:SF1">
    <property type="entry name" value="HISTIDINE PHOSPHATASE FAMILY PROTEIN-RELATED"/>
    <property type="match status" value="1"/>
</dbReference>
<dbReference type="SMART" id="SM00855">
    <property type="entry name" value="PGAM"/>
    <property type="match status" value="1"/>
</dbReference>
<dbReference type="PIRSF" id="PIRSF000709">
    <property type="entry name" value="6PFK_2-Ptase"/>
    <property type="match status" value="1"/>
</dbReference>
<dbReference type="Proteomes" id="UP000503336">
    <property type="component" value="Chromosome"/>
</dbReference>
<keyword evidence="2" id="KW-1185">Reference proteome</keyword>
<reference evidence="1 2" key="1">
    <citation type="submission" date="2020-02" db="EMBL/GenBank/DDBJ databases">
        <title>complete genome sequence of Rhodobacteraceae bacterium.</title>
        <authorList>
            <person name="Park J."/>
            <person name="Kim Y.-S."/>
            <person name="Kim K.-H."/>
        </authorList>
    </citation>
    <scope>NUCLEOTIDE SEQUENCE [LARGE SCALE GENOMIC DNA]</scope>
    <source>
        <strain evidence="1 2">RR4-56</strain>
    </source>
</reference>
<dbReference type="KEGG" id="hdh:G5B40_18065"/>
<sequence>MNVTIGLTRHFETDWNAAKRLQGRTDRPLTATARARAAALRPPPEWAGARLIATPLARSEETAKLLTGAAPEIEPALIELSWGVWEGRRGADLLADASSGYAHVETWGWGKCPPGGESPEDAWARIAPALARIAAANQPALMVLHRGVMRVILAKAWGWNFDRVEPFRIKRERIYPVTLDEAGVPVAHGPEARLIAR</sequence>
<dbReference type="Gene3D" id="3.40.50.1240">
    <property type="entry name" value="Phosphoglycerate mutase-like"/>
    <property type="match status" value="1"/>
</dbReference>
<dbReference type="PANTHER" id="PTHR48100">
    <property type="entry name" value="BROAD-SPECIFICITY PHOSPHATASE YOR283W-RELATED"/>
    <property type="match status" value="1"/>
</dbReference>
<evidence type="ECO:0000313" key="1">
    <source>
        <dbReference type="EMBL" id="QIE57176.1"/>
    </source>
</evidence>
<protein>
    <submittedName>
        <fullName evidence="1">Histidine phosphatase family protein</fullName>
    </submittedName>
</protein>
<dbReference type="Pfam" id="PF00300">
    <property type="entry name" value="His_Phos_1"/>
    <property type="match status" value="1"/>
</dbReference>
<dbReference type="InterPro" id="IPR029033">
    <property type="entry name" value="His_PPase_superfam"/>
</dbReference>
<dbReference type="RefSeq" id="WP_165101634.1">
    <property type="nucleotide sequence ID" value="NZ_CP049056.1"/>
</dbReference>
<organism evidence="1 2">
    <name type="scientific">Pikeienuella piscinae</name>
    <dbReference type="NCBI Taxonomy" id="2748098"/>
    <lineage>
        <taxon>Bacteria</taxon>
        <taxon>Pseudomonadati</taxon>
        <taxon>Pseudomonadota</taxon>
        <taxon>Alphaproteobacteria</taxon>
        <taxon>Rhodobacterales</taxon>
        <taxon>Paracoccaceae</taxon>
        <taxon>Pikeienuella</taxon>
    </lineage>
</organism>
<dbReference type="GO" id="GO:0016791">
    <property type="term" value="F:phosphatase activity"/>
    <property type="evidence" value="ECO:0007669"/>
    <property type="project" value="TreeGrafter"/>
</dbReference>
<dbReference type="InterPro" id="IPR050275">
    <property type="entry name" value="PGM_Phosphatase"/>
</dbReference>
<dbReference type="EMBL" id="CP049056">
    <property type="protein sequence ID" value="QIE57176.1"/>
    <property type="molecule type" value="Genomic_DNA"/>
</dbReference>
<accession>A0A7M3T595</accession>
<evidence type="ECO:0000313" key="2">
    <source>
        <dbReference type="Proteomes" id="UP000503336"/>
    </source>
</evidence>
<gene>
    <name evidence="1" type="ORF">G5B40_18065</name>
</gene>